<proteinExistence type="predicted"/>
<keyword evidence="2" id="KW-1185">Reference proteome</keyword>
<dbReference type="RefSeq" id="WP_090364561.1">
    <property type="nucleotide sequence ID" value="NZ_FNEM01000005.1"/>
</dbReference>
<dbReference type="InterPro" id="IPR014347">
    <property type="entry name" value="Tautomerase/MIF_sf"/>
</dbReference>
<dbReference type="InterPro" id="IPR015017">
    <property type="entry name" value="DUF1904"/>
</dbReference>
<sequence>MPHLRISGMERQHIMHMSTALIDTLARLVECPRDHFTIELQHTEFIFDDEMDANGYPMVEVLWFARDKLIQDEVATQITDAIRAQLANDDIDIGVRFTPLSQRDYYENGRHF</sequence>
<dbReference type="EMBL" id="FNEM01000005">
    <property type="protein sequence ID" value="SDJ12171.1"/>
    <property type="molecule type" value="Genomic_DNA"/>
</dbReference>
<organism evidence="1 2">
    <name type="scientific">Ferrimonas sediminum</name>
    <dbReference type="NCBI Taxonomy" id="718193"/>
    <lineage>
        <taxon>Bacteria</taxon>
        <taxon>Pseudomonadati</taxon>
        <taxon>Pseudomonadota</taxon>
        <taxon>Gammaproteobacteria</taxon>
        <taxon>Alteromonadales</taxon>
        <taxon>Ferrimonadaceae</taxon>
        <taxon>Ferrimonas</taxon>
    </lineage>
</organism>
<evidence type="ECO:0000313" key="1">
    <source>
        <dbReference type="EMBL" id="SDJ12171.1"/>
    </source>
</evidence>
<dbReference type="AlphaFoldDB" id="A0A1G8R5B4"/>
<reference evidence="2" key="1">
    <citation type="submission" date="2016-10" db="EMBL/GenBank/DDBJ databases">
        <authorList>
            <person name="Varghese N."/>
            <person name="Submissions S."/>
        </authorList>
    </citation>
    <scope>NUCLEOTIDE SEQUENCE [LARGE SCALE GENOMIC DNA]</scope>
    <source>
        <strain evidence="2">DSM 23317</strain>
    </source>
</reference>
<dbReference type="Proteomes" id="UP000199527">
    <property type="component" value="Unassembled WGS sequence"/>
</dbReference>
<name>A0A1G8R5B4_9GAMM</name>
<evidence type="ECO:0000313" key="2">
    <source>
        <dbReference type="Proteomes" id="UP000199527"/>
    </source>
</evidence>
<gene>
    <name evidence="1" type="ORF">SAMN04488540_10565</name>
</gene>
<protein>
    <recommendedName>
        <fullName evidence="3">DUF1904 domain-containing protein</fullName>
    </recommendedName>
</protein>
<dbReference type="Gene3D" id="3.30.429.10">
    <property type="entry name" value="Macrophage Migration Inhibitory Factor"/>
    <property type="match status" value="1"/>
</dbReference>
<dbReference type="SUPFAM" id="SSF55331">
    <property type="entry name" value="Tautomerase/MIF"/>
    <property type="match status" value="1"/>
</dbReference>
<dbReference type="OrthoDB" id="5587545at2"/>
<accession>A0A1G8R5B4</accession>
<evidence type="ECO:0008006" key="3">
    <source>
        <dbReference type="Google" id="ProtNLM"/>
    </source>
</evidence>
<dbReference type="Pfam" id="PF08921">
    <property type="entry name" value="DUF1904"/>
    <property type="match status" value="1"/>
</dbReference>